<keyword evidence="5" id="KW-1185">Reference proteome</keyword>
<keyword evidence="2" id="KW-0472">Membrane</keyword>
<feature type="domain" description="DUF58" evidence="3">
    <location>
        <begin position="254"/>
        <end position="304"/>
    </location>
</feature>
<sequence>MSAVADAGGPAGAAPGGGPDPMRVPAGPAAGAPPTPAASPSTSAGDDPQAVAAPPRNALRRLVGVVTPLGRVVALAAVAAGAAGYALGWRELVAVAWTAVALGVLAVLHLVGSAGVEVALRLPRDRVVAGERAPATVSVRNPLRRRAVGLTVEVPVGSGLAEIHVPSLGHGHAHEDVFVVPTVRRGVISLGPARIVRGDPLGLVRRESTEARATRLLVHPRTLAMPSTSTGFVRDLEGRATRDLTDSDVSFQSLREYVPGDEMRHIHWRSTAKTGVHMVRRFEETRRSHIMVALSLHAADYGAGDPEREATGAGTASDPVAAGPAGGTTVAAGRADGALAVSTADAEFELAVSVVGSLGARAIVDARSVSVVASADRGAGGGSGGGSGRARAGRAPAAPTATGAVRDVPGPRPRPRPAGPRPPRLRRLATVTPTRLLDDLAEIRATDLAASLVEVARAAADEVAGVSVVFLVCGTGASSASIRHAAVGFPPGVQVVAVVCDPEAEPGLRRLGDLTVLTIGYLDDLRGALQRSGS</sequence>
<feature type="region of interest" description="Disordered" evidence="1">
    <location>
        <begin position="303"/>
        <end position="328"/>
    </location>
</feature>
<evidence type="ECO:0000259" key="3">
    <source>
        <dbReference type="Pfam" id="PF01882"/>
    </source>
</evidence>
<evidence type="ECO:0000256" key="1">
    <source>
        <dbReference type="SAM" id="MobiDB-lite"/>
    </source>
</evidence>
<feature type="compositionally biased region" description="Gly residues" evidence="1">
    <location>
        <begin position="9"/>
        <end position="19"/>
    </location>
</feature>
<dbReference type="EMBL" id="MZMQ01000001">
    <property type="protein sequence ID" value="OQJ63232.1"/>
    <property type="molecule type" value="Genomic_DNA"/>
</dbReference>
<evidence type="ECO:0000256" key="2">
    <source>
        <dbReference type="SAM" id="Phobius"/>
    </source>
</evidence>
<reference evidence="4" key="1">
    <citation type="submission" date="2017-08" db="EMBL/GenBank/DDBJ databases">
        <title>Genomes of multiple Clavibacter strains from different subspecies.</title>
        <authorList>
            <person name="Yuan X.-K."/>
            <person name="Li X.-S."/>
            <person name="Nie J."/>
            <person name="De Boer S.H."/>
        </authorList>
    </citation>
    <scope>NUCLEOTIDE SEQUENCE [LARGE SCALE GENOMIC DNA]</scope>
    <source>
        <strain evidence="4">ATCC 33566</strain>
    </source>
</reference>
<feature type="compositionally biased region" description="Pro residues" evidence="1">
    <location>
        <begin position="410"/>
        <end position="422"/>
    </location>
</feature>
<name>A0A225CNB9_9MICO</name>
<organism evidence="4 5">
    <name type="scientific">Clavibacter tessellarius</name>
    <dbReference type="NCBI Taxonomy" id="31965"/>
    <lineage>
        <taxon>Bacteria</taxon>
        <taxon>Bacillati</taxon>
        <taxon>Actinomycetota</taxon>
        <taxon>Actinomycetes</taxon>
        <taxon>Micrococcales</taxon>
        <taxon>Microbacteriaceae</taxon>
        <taxon>Clavibacter</taxon>
    </lineage>
</organism>
<keyword evidence="2" id="KW-1133">Transmembrane helix</keyword>
<dbReference type="InterPro" id="IPR002881">
    <property type="entry name" value="DUF58"/>
</dbReference>
<gene>
    <name evidence="4" type="ORF">B5P24_09620</name>
</gene>
<feature type="compositionally biased region" description="Low complexity" evidence="1">
    <location>
        <begin position="38"/>
        <end position="48"/>
    </location>
</feature>
<feature type="region of interest" description="Disordered" evidence="1">
    <location>
        <begin position="375"/>
        <end position="426"/>
    </location>
</feature>
<keyword evidence="2" id="KW-0812">Transmembrane</keyword>
<evidence type="ECO:0000313" key="5">
    <source>
        <dbReference type="Proteomes" id="UP000215316"/>
    </source>
</evidence>
<dbReference type="Proteomes" id="UP000215316">
    <property type="component" value="Unassembled WGS sequence"/>
</dbReference>
<feature type="compositionally biased region" description="Gly residues" evidence="1">
    <location>
        <begin position="378"/>
        <end position="388"/>
    </location>
</feature>
<feature type="compositionally biased region" description="Low complexity" evidence="1">
    <location>
        <begin position="318"/>
        <end position="328"/>
    </location>
</feature>
<dbReference type="PANTHER" id="PTHR34351">
    <property type="entry name" value="SLR1927 PROTEIN-RELATED"/>
    <property type="match status" value="1"/>
</dbReference>
<dbReference type="RefSeq" id="WP_237583549.1">
    <property type="nucleotide sequence ID" value="NZ_CP040788.1"/>
</dbReference>
<feature type="compositionally biased region" description="Low complexity" evidence="1">
    <location>
        <begin position="389"/>
        <end position="408"/>
    </location>
</feature>
<dbReference type="Pfam" id="PF01882">
    <property type="entry name" value="DUF58"/>
    <property type="match status" value="1"/>
</dbReference>
<feature type="transmembrane region" description="Helical" evidence="2">
    <location>
        <begin position="94"/>
        <end position="116"/>
    </location>
</feature>
<accession>A0A225CNB9</accession>
<evidence type="ECO:0000313" key="4">
    <source>
        <dbReference type="EMBL" id="OQJ63232.1"/>
    </source>
</evidence>
<comment type="caution">
    <text evidence="4">The sequence shown here is derived from an EMBL/GenBank/DDBJ whole genome shotgun (WGS) entry which is preliminary data.</text>
</comment>
<feature type="transmembrane region" description="Helical" evidence="2">
    <location>
        <begin position="69"/>
        <end position="88"/>
    </location>
</feature>
<dbReference type="AlphaFoldDB" id="A0A225CNB9"/>
<dbReference type="PANTHER" id="PTHR34351:SF1">
    <property type="entry name" value="SLR1927 PROTEIN"/>
    <property type="match status" value="1"/>
</dbReference>
<protein>
    <submittedName>
        <fullName evidence="4">DUF58 domain-containing protein</fullName>
    </submittedName>
</protein>
<proteinExistence type="predicted"/>
<feature type="region of interest" description="Disordered" evidence="1">
    <location>
        <begin position="1"/>
        <end position="52"/>
    </location>
</feature>